<dbReference type="PANTHER" id="PTHR36214">
    <property type="match status" value="1"/>
</dbReference>
<keyword evidence="4" id="KW-1185">Reference proteome</keyword>
<dbReference type="GO" id="GO:0015948">
    <property type="term" value="P:methanogenesis"/>
    <property type="evidence" value="ECO:0007669"/>
    <property type="project" value="UniProtKB-KW"/>
</dbReference>
<evidence type="ECO:0000313" key="4">
    <source>
        <dbReference type="Proteomes" id="UP001626603"/>
    </source>
</evidence>
<evidence type="ECO:0000256" key="1">
    <source>
        <dbReference type="ARBA" id="ARBA00022994"/>
    </source>
</evidence>
<dbReference type="Gene3D" id="3.20.20.20">
    <property type="entry name" value="Dihydropteroate synthase-like"/>
    <property type="match status" value="1"/>
</dbReference>
<dbReference type="InterPro" id="IPR011005">
    <property type="entry name" value="Dihydropteroate_synth-like_sf"/>
</dbReference>
<evidence type="ECO:0000313" key="3">
    <source>
        <dbReference type="EMBL" id="WOX55543.1"/>
    </source>
</evidence>
<organism evidence="3 4">
    <name type="scientific">Methanoculleus palmolei</name>
    <dbReference type="NCBI Taxonomy" id="72612"/>
    <lineage>
        <taxon>Archaea</taxon>
        <taxon>Methanobacteriati</taxon>
        <taxon>Methanobacteriota</taxon>
        <taxon>Stenosarchaea group</taxon>
        <taxon>Methanomicrobia</taxon>
        <taxon>Methanomicrobiales</taxon>
        <taxon>Methanomicrobiaceae</taxon>
        <taxon>Methanoculleus</taxon>
    </lineage>
</organism>
<gene>
    <name evidence="3" type="ORF">R6Y95_08730</name>
</gene>
<reference evidence="3 4" key="1">
    <citation type="submission" date="2023-10" db="EMBL/GenBank/DDBJ databases">
        <title>The complete genome sequence of Methanoculleus palmolei DSM 4273.</title>
        <authorList>
            <person name="Lai S.-J."/>
            <person name="You Y.-T."/>
            <person name="Chen S.-C."/>
        </authorList>
    </citation>
    <scope>NUCLEOTIDE SEQUENCE [LARGE SCALE GENOMIC DNA]</scope>
    <source>
        <strain evidence="3 4">DSM 4273</strain>
    </source>
</reference>
<dbReference type="AlphaFoldDB" id="A0ABD8A924"/>
<feature type="domain" description="CO dehydrogenase/acetyl-CoA synthase delta subunit TIM barrel" evidence="2">
    <location>
        <begin position="14"/>
        <end position="262"/>
    </location>
</feature>
<keyword evidence="1" id="KW-0484">Methanogenesis</keyword>
<name>A0ABD8A924_9EURY</name>
<dbReference type="Pfam" id="PF03599">
    <property type="entry name" value="CdhD"/>
    <property type="match status" value="1"/>
</dbReference>
<evidence type="ECO:0000259" key="2">
    <source>
        <dbReference type="Pfam" id="PF03599"/>
    </source>
</evidence>
<dbReference type="Proteomes" id="UP001626603">
    <property type="component" value="Chromosome"/>
</dbReference>
<dbReference type="SUPFAM" id="SSF51717">
    <property type="entry name" value="Dihydropteroate synthetase-like"/>
    <property type="match status" value="1"/>
</dbReference>
<dbReference type="NCBIfam" id="NF003376">
    <property type="entry name" value="PRK04452.1-2"/>
    <property type="match status" value="1"/>
</dbReference>
<sequence length="303" mass="32903">MIDSNEPGSAIREVRLGATRAEGGTREVSYVIGGERGLPFSREEPGRFLVALEVCDDPRFWPQVVRDYVGDLANNPDEWARAAERTYGADLVRLNLTSTKQRGFDAFSEIAATTERVLAATTRPLIIEGSNEPNLDSEVFRRCGEAGEGERLLLGTAEADRYRSVAAAALAYGHAVIAQSPIDINLAKQLNILLQEMGVPQDRIVIDPFTGALGYGFEYSYSVMERIRLAALSGDADLAMPMICASTDTLSVREVREAPPEEEDAMAVAWEFYTAYSAIVAGASIVCVRHPLTVGKLKTALGV</sequence>
<dbReference type="InterPro" id="IPR051069">
    <property type="entry name" value="ACDS_complex_subunit"/>
</dbReference>
<proteinExistence type="predicted"/>
<accession>A0ABD8A924</accession>
<dbReference type="PANTHER" id="PTHR36214:SF5">
    <property type="entry name" value="ACETYL-COA DECARBONYLASE_SYNTHASE COMPLEX SUBUNIT DELTA"/>
    <property type="match status" value="1"/>
</dbReference>
<protein>
    <submittedName>
        <fullName evidence="3">Acetyl-CoA decarbonylase/synthase complex subunit delta</fullName>
    </submittedName>
</protein>
<dbReference type="EMBL" id="CP137641">
    <property type="protein sequence ID" value="WOX55543.1"/>
    <property type="molecule type" value="Genomic_DNA"/>
</dbReference>
<dbReference type="InterPro" id="IPR016041">
    <property type="entry name" value="Ac-CoA_synth_d_su_TIM-brl"/>
</dbReference>